<evidence type="ECO:0000313" key="3">
    <source>
        <dbReference type="EMBL" id="KAL0956564.1"/>
    </source>
</evidence>
<protein>
    <recommendedName>
        <fullName evidence="2">DUF6534 domain-containing protein</fullName>
    </recommendedName>
</protein>
<name>A0ABR3JLA8_9AGAR</name>
<dbReference type="EMBL" id="JASNQZ010000006">
    <property type="protein sequence ID" value="KAL0956564.1"/>
    <property type="molecule type" value="Genomic_DNA"/>
</dbReference>
<dbReference type="Pfam" id="PF20152">
    <property type="entry name" value="DUF6534"/>
    <property type="match status" value="1"/>
</dbReference>
<feature type="transmembrane region" description="Helical" evidence="1">
    <location>
        <begin position="46"/>
        <end position="70"/>
    </location>
</feature>
<dbReference type="PANTHER" id="PTHR40465:SF1">
    <property type="entry name" value="DUF6534 DOMAIN-CONTAINING PROTEIN"/>
    <property type="match status" value="1"/>
</dbReference>
<keyword evidence="1" id="KW-0472">Membrane</keyword>
<dbReference type="PANTHER" id="PTHR40465">
    <property type="entry name" value="CHROMOSOME 1, WHOLE GENOME SHOTGUN SEQUENCE"/>
    <property type="match status" value="1"/>
</dbReference>
<dbReference type="Proteomes" id="UP001556367">
    <property type="component" value="Unassembled WGS sequence"/>
</dbReference>
<evidence type="ECO:0000256" key="1">
    <source>
        <dbReference type="SAM" id="Phobius"/>
    </source>
</evidence>
<feature type="transmembrane region" description="Helical" evidence="1">
    <location>
        <begin position="193"/>
        <end position="222"/>
    </location>
</feature>
<comment type="caution">
    <text evidence="3">The sequence shown here is derived from an EMBL/GenBank/DDBJ whole genome shotgun (WGS) entry which is preliminary data.</text>
</comment>
<accession>A0ABR3JLA8</accession>
<keyword evidence="4" id="KW-1185">Reference proteome</keyword>
<feature type="transmembrane region" description="Helical" evidence="1">
    <location>
        <begin position="16"/>
        <end position="34"/>
    </location>
</feature>
<reference evidence="4" key="1">
    <citation type="submission" date="2024-06" db="EMBL/GenBank/DDBJ databases">
        <title>Multi-omics analyses provide insights into the biosynthesis of the anticancer antibiotic pleurotin in Hohenbuehelia grisea.</title>
        <authorList>
            <person name="Weaver J.A."/>
            <person name="Alberti F."/>
        </authorList>
    </citation>
    <scope>NUCLEOTIDE SEQUENCE [LARGE SCALE GENOMIC DNA]</scope>
    <source>
        <strain evidence="4">T-177</strain>
    </source>
</reference>
<evidence type="ECO:0000259" key="2">
    <source>
        <dbReference type="Pfam" id="PF20152"/>
    </source>
</evidence>
<feature type="domain" description="DUF6534" evidence="2">
    <location>
        <begin position="165"/>
        <end position="251"/>
    </location>
</feature>
<evidence type="ECO:0000313" key="4">
    <source>
        <dbReference type="Proteomes" id="UP001556367"/>
    </source>
</evidence>
<proteinExistence type="predicted"/>
<gene>
    <name evidence="3" type="ORF">HGRIS_002701</name>
</gene>
<feature type="transmembrane region" description="Helical" evidence="1">
    <location>
        <begin position="162"/>
        <end position="181"/>
    </location>
</feature>
<feature type="transmembrane region" description="Helical" evidence="1">
    <location>
        <begin position="82"/>
        <end position="105"/>
    </location>
</feature>
<organism evidence="3 4">
    <name type="scientific">Hohenbuehelia grisea</name>
    <dbReference type="NCBI Taxonomy" id="104357"/>
    <lineage>
        <taxon>Eukaryota</taxon>
        <taxon>Fungi</taxon>
        <taxon>Dikarya</taxon>
        <taxon>Basidiomycota</taxon>
        <taxon>Agaricomycotina</taxon>
        <taxon>Agaricomycetes</taxon>
        <taxon>Agaricomycetidae</taxon>
        <taxon>Agaricales</taxon>
        <taxon>Pleurotineae</taxon>
        <taxon>Pleurotaceae</taxon>
        <taxon>Hohenbuehelia</taxon>
    </lineage>
</organism>
<keyword evidence="1" id="KW-0812">Transmembrane</keyword>
<sequence length="335" mass="37434">MYVPPTRHVFTGSSSAVFNARLSGFVAVQTFVYIKCYSNDTARIKILVFSVWFLDLCHLICLCSAEWFYLITNFGDIHQIDFIPWSLALTIAFTAALTFLVHCFFVLRLFKLSERNWFVTVPMAVLAVSRLGFACLTTAKMIKLKSLSAFVVDYRWSFTTGLALSTTLDILITGCLCYFLLRNRKHASSMHHIIDALVLYTFENGSLTCIATVMSMICWIMMPSNLIFMGIHFFISKLYANSLLATLNARNQLQKGSGRSQSISAERGVPIIFSEGFRSGRSRSQSTRVPSIATCNGKRGQDLRMGSPQLHITVEKTIETVGSCVEDGRVTPSAV</sequence>
<keyword evidence="1" id="KW-1133">Transmembrane helix</keyword>
<feature type="transmembrane region" description="Helical" evidence="1">
    <location>
        <begin position="117"/>
        <end position="142"/>
    </location>
</feature>
<dbReference type="InterPro" id="IPR045339">
    <property type="entry name" value="DUF6534"/>
</dbReference>